<accession>A0ACB1ARU6</accession>
<name>A0ACB1ARU6_MELEN</name>
<organism evidence="1 2">
    <name type="scientific">Meloidogyne enterolobii</name>
    <name type="common">Root-knot nematode worm</name>
    <name type="synonym">Meloidogyne mayaguensis</name>
    <dbReference type="NCBI Taxonomy" id="390850"/>
    <lineage>
        <taxon>Eukaryota</taxon>
        <taxon>Metazoa</taxon>
        <taxon>Ecdysozoa</taxon>
        <taxon>Nematoda</taxon>
        <taxon>Chromadorea</taxon>
        <taxon>Rhabditida</taxon>
        <taxon>Tylenchina</taxon>
        <taxon>Tylenchomorpha</taxon>
        <taxon>Tylenchoidea</taxon>
        <taxon>Meloidogynidae</taxon>
        <taxon>Meloidogyninae</taxon>
        <taxon>Meloidogyne</taxon>
    </lineage>
</organism>
<gene>
    <name evidence="1" type="ORF">MENTE1834_LOCUS41794</name>
</gene>
<sequence length="69" mass="7928">MGVKGMADELSLTIPPKVVCDKYRVKSWVAPHKRPSTMRGREQTLQFFFSPHNVLPCLTLVRRSSQQRS</sequence>
<evidence type="ECO:0000313" key="1">
    <source>
        <dbReference type="EMBL" id="CAK5099243.1"/>
    </source>
</evidence>
<reference evidence="1" key="1">
    <citation type="submission" date="2023-11" db="EMBL/GenBank/DDBJ databases">
        <authorList>
            <person name="Poullet M."/>
        </authorList>
    </citation>
    <scope>NUCLEOTIDE SEQUENCE</scope>
    <source>
        <strain evidence="1">E1834</strain>
    </source>
</reference>
<dbReference type="Proteomes" id="UP001497535">
    <property type="component" value="Unassembled WGS sequence"/>
</dbReference>
<evidence type="ECO:0000313" key="2">
    <source>
        <dbReference type="Proteomes" id="UP001497535"/>
    </source>
</evidence>
<protein>
    <submittedName>
        <fullName evidence="1">Uncharacterized protein</fullName>
    </submittedName>
</protein>
<comment type="caution">
    <text evidence="1">The sequence shown here is derived from an EMBL/GenBank/DDBJ whole genome shotgun (WGS) entry which is preliminary data.</text>
</comment>
<proteinExistence type="predicted"/>
<dbReference type="EMBL" id="CAVMJV010000105">
    <property type="protein sequence ID" value="CAK5099243.1"/>
    <property type="molecule type" value="Genomic_DNA"/>
</dbReference>
<keyword evidence="2" id="KW-1185">Reference proteome</keyword>